<dbReference type="Pfam" id="PF18413">
    <property type="entry name" value="Neuraminidase"/>
    <property type="match status" value="1"/>
</dbReference>
<organism evidence="6 7">
    <name type="scientific">Jannaschia rubra</name>
    <dbReference type="NCBI Taxonomy" id="282197"/>
    <lineage>
        <taxon>Bacteria</taxon>
        <taxon>Pseudomonadati</taxon>
        <taxon>Pseudomonadota</taxon>
        <taxon>Alphaproteobacteria</taxon>
        <taxon>Rhodobacterales</taxon>
        <taxon>Roseobacteraceae</taxon>
        <taxon>Jannaschia</taxon>
    </lineage>
</organism>
<dbReference type="RefSeq" id="WP_055684029.1">
    <property type="nucleotide sequence ID" value="NZ_CXPG01000024.1"/>
</dbReference>
<dbReference type="Proteomes" id="UP000048908">
    <property type="component" value="Unassembled WGS sequence"/>
</dbReference>
<dbReference type="STRING" id="282197.SAMN04488517_1093"/>
<accession>A0A0M6XWL2</accession>
<dbReference type="InterPro" id="IPR046839">
    <property type="entry name" value="ABC_toxin_N"/>
</dbReference>
<feature type="compositionally biased region" description="Basic residues" evidence="2">
    <location>
        <begin position="1702"/>
        <end position="1712"/>
    </location>
</feature>
<dbReference type="Pfam" id="PF20220">
    <property type="entry name" value="ABC_toxin_N"/>
    <property type="match status" value="1"/>
</dbReference>
<feature type="domain" description="ABC toxin N-terminal" evidence="5">
    <location>
        <begin position="1311"/>
        <end position="1433"/>
    </location>
</feature>
<keyword evidence="1" id="KW-0175">Coiled coil</keyword>
<evidence type="ECO:0000259" key="5">
    <source>
        <dbReference type="Pfam" id="PF20220"/>
    </source>
</evidence>
<reference evidence="6 7" key="1">
    <citation type="submission" date="2015-07" db="EMBL/GenBank/DDBJ databases">
        <authorList>
            <person name="Noorani M."/>
        </authorList>
    </citation>
    <scope>NUCLEOTIDE SEQUENCE [LARGE SCALE GENOMIC DNA]</scope>
    <source>
        <strain evidence="6 7">CECT 5088</strain>
    </source>
</reference>
<protein>
    <submittedName>
        <fullName evidence="6">Uncharacterized protein</fullName>
    </submittedName>
</protein>
<evidence type="ECO:0000256" key="1">
    <source>
        <dbReference type="SAM" id="Coils"/>
    </source>
</evidence>
<feature type="domain" description="Neuraminidase-like" evidence="4">
    <location>
        <begin position="1463"/>
        <end position="1588"/>
    </location>
</feature>
<gene>
    <name evidence="6" type="ORF">JAN5088_03457</name>
</gene>
<feature type="domain" description="Tc toxin complex TcA C-terminal TcB-binding" evidence="3">
    <location>
        <begin position="2511"/>
        <end position="2789"/>
    </location>
</feature>
<dbReference type="Pfam" id="PF18276">
    <property type="entry name" value="TcA_TcB_BD"/>
    <property type="match status" value="1"/>
</dbReference>
<dbReference type="InterPro" id="IPR041079">
    <property type="entry name" value="Neuraminidase-like"/>
</dbReference>
<dbReference type="OrthoDB" id="9781691at2"/>
<proteinExistence type="predicted"/>
<dbReference type="EMBL" id="CXPG01000024">
    <property type="protein sequence ID" value="CTQ34661.1"/>
    <property type="molecule type" value="Genomic_DNA"/>
</dbReference>
<evidence type="ECO:0000256" key="2">
    <source>
        <dbReference type="SAM" id="MobiDB-lite"/>
    </source>
</evidence>
<name>A0A0M6XWL2_9RHOB</name>
<evidence type="ECO:0000313" key="6">
    <source>
        <dbReference type="EMBL" id="CTQ34661.1"/>
    </source>
</evidence>
<keyword evidence="7" id="KW-1185">Reference proteome</keyword>
<feature type="coiled-coil region" evidence="1">
    <location>
        <begin position="2499"/>
        <end position="2526"/>
    </location>
</feature>
<evidence type="ECO:0000259" key="3">
    <source>
        <dbReference type="Pfam" id="PF18276"/>
    </source>
</evidence>
<sequence length="2957" mass="320883">MDFQDFIALDALSGKTPKDIETEHPDLYARLQDQLKKRLRRTVDRHFEDQPDIIREAVRDLDFEDPVRAVPRRDIEARLRMADLPDRDRDRALNRLSRLELPAQPRALLHRGTAIAANPLFARELATARSFRLAKEADIDATVAERLVESGVQLFSLKDDDVKALTERQILDQEAAARLGKRLSLYRLLEEDFALIEVVQEQVRLPDDAGAADTLRPLAGLDAGDWERALEKADTPPPPGLDRADHARLIKRKLAALFPTVTLLRKVGSGDAPDPDLIARLKPLAVAGISTAARPGSFDLSGRDDIDDDTRAAAEDGHAAVFKMIAAHPGLKLAQVLDDIDTADDERAEIVARRLEADRTFREANANVDFLSFDLTAANDRLTEQLKLDRIDDEMRPLVLANARAYQRAYMVADEDALDAAELIVNGFAGANAIAALTEDAFVAAVPFDRETAQVYHAKALSIAADVGVAAVGIRDAVAGGLGWLDSGNIGPDIGDFFRQLDGWEELFGAQTFCDCPECGSVLGAAAYYADLMTFVEDHVLDVVFTGANADAVLALRNRRPDLWSLQLSCANTNTEIPLLVIVNEVMETYLAKRQGFGGGNRKALVEFVYRDHLATTVESFDQPMVLPHRTLTAYLAHFRLTQDVVLPFVDIALEQAQAIRLGLPRVARDLIATPNIQRASLRRIYGFDFAGTGQTVSTFDSAVLSTATGLEAGDLEALVRCGFVTDRGAENPRLRGGKRDDRSVQFDIERAAGFNLGVLDRMHRIFRLSRATGLSYPALDVIDVAVRQAGRGGDLTEALGDVAALLDLMARHGADVAEAASLLGRVSNEPGDRGAGLLKRRFNADHHLERGVAWPSAGESFVHPVHALVPDAATDATLGRLRGGLGLKADVLADLIALLAVPLGADLQGDTDTARRFALSADNLGLLFRHATLLDWLGITVAELGHLIELAPGIAGPALTDFDEVIAFLNFADRIGTAPLSIEGAHRAAGLADLEVEATALAKTLRDRIVTGQGSRFAGAVFAGTDGLTALQSQDIIDANAGIFEPAGADGFYRLIAGADLAPALALPAGVVADDGALKEALNPHAIPDLLAEAVAGQFATIREAAQTLITACGIDATAAATADALRGDGGIDPLLPAMTALLRITAAMPPARTAPEVLAYATSHMPLFGAPDAGAIDAMAALRLAGFAAMAPAAAMALVPVLEGYDGAGFDPTTGPALGSFLGLSAGAAMALSDAVALPVNALDALGLMELAAGLTGTLGVTADFLGNAAANDYDRLDAAANAVIAALRVQHPDDHAWAEVNKDLEAKILNARRDGLAAYLIHSIHPEFENFSQLYDYFLLPTEVDGCFPTSRVVAGTTSLQAYVNRIQMNREQSADGSIRVDPGLIPAEEWDWRRNFQVWKANRKVFLWTENYLDPGFRDNKTPLFETFEAEVLQNELDEQAILDAYARYLEGFEVLANLRIAGSFHAIDDANETDVLHLIGVTPGDPPTFYYRTAENIKFGHRSRTRNTRWNPWKPINIKIPVREVSPVVHDGRLHVFWVEIVTTAQNEVREAGSRFIGYKHRFAIKFSTLRLDGEWTVPQAISLYGTPPFGETDGLIDDPLVDPEEAEAFFDAIRDMFGFGIFSSDPADLDGAIKAMLTPRYDTEPHTTAREGYSLVTPEWSRVHPESTPSGIRLSGVGCQMRAMVDLFDKDTRAAPHTKRQGRIRWTKNSSPPSPILSERDDQLWFGQLASAPFDDYAFVALAADGDARQRVQRHAPEDFRNLSSDGLFQGKLANLRGADVQPINGSLIDAVIDRDGDLLLFQGTALPGQTWVLKRIGTTLARTIARRLFTGGIDGLLEMAQQESLRERSTPIGVTSSSVIDAIVDDGIDFNGAFGTYYREILFHVPFLLARTLQEQGSHAEAKRWYEYIFDPTTTETIADIPALSDEQNAARQRDRNWRYVEFRGLSVPRLRTILTQQDAIAAYRDDPFNPHAIARLRISAYQKATVMSYVRNEIDWGDRLFRQFQQETIAEAIIHYQTAREILGPRPRKIGDCGQIGGSRSYDAIKPALESGSTFLAELENWLLVDKQAGRPAFVAQADLGLTLDVEVASSATWKAAMSQEMKAKGLVVVGESHLDGRRATVHLDGTPNQKLKARTSFAADTAVRAQVDEPMINPSIAAAAAAPAEPDEMLVADLRDTRARFVPGTSVAAFAELRERVRDAAPDADSGDWRGVARKKRGRRRGPRFVFSVLRTISPVFCVPGNEELLGYWNLVDDRLYKIHNCLDIDGNRRQLTLFAPEIDPRALIRARAAGLSTDDILAALNGSAPPLRFGALIDKAKQFAGTVQSFGSALQAALEKKDGEALNLLRLTQGRDVLGRTTQTRTWERDIALRNHEAMLARQVTLNNALSRTEGLIDDGLNTEEATQRIAHHTASALRGVEAVLGFLAGAVHLIPEAGSPFAMKYGGKQAGDSAQSFMVGTRALADLAGAVASSAALEATFTRRTQGWNHHAGQQRDQLKELEKELAASELRTRIAERAVTLHELSITHAEELQSQAENKFSNLAFHDWAAATLQTVHRDAFNCAMSLARMAEAAYRFERGDQTSELLSGNYWDSGRSGLHAGARLTVDLQNLEKRFLETTPSHQEIDQTFSLFQIDPAALVELKTTGTTRFSLPESFCDIYYPGMFLRLIKAVRVTVPTVAGPHANISAMLTLEDSFLRRDPDPGAALQAVPAARGQTISTSTAQSDAGVFELNFGAAKYLPFEGAGVISQWRLTLPRADGFPPFDYSAISDVLLRISYTAEFDGILREHTETQNAALAGTLAQTFQDNGLQRLISLRQEHRDVFQALVAGPPDTAVDLTVGPRHFPIFVAGRALTISNFRLAVQTGGGVGTLAFTVDGDATTAFGAAADLGKMAAAAVAPMAGNDPRGTWPITVSDAGDLGGADGSALDTDAVRDIYVIIDYGIGARQ</sequence>
<dbReference type="InterPro" id="IPR040840">
    <property type="entry name" value="TcA_TcB_BD"/>
</dbReference>
<evidence type="ECO:0000259" key="4">
    <source>
        <dbReference type="Pfam" id="PF18413"/>
    </source>
</evidence>
<feature type="region of interest" description="Disordered" evidence="2">
    <location>
        <begin position="1701"/>
        <end position="1723"/>
    </location>
</feature>
<evidence type="ECO:0000313" key="7">
    <source>
        <dbReference type="Proteomes" id="UP000048908"/>
    </source>
</evidence>